<reference evidence="7 8" key="1">
    <citation type="submission" date="2024-02" db="EMBL/GenBank/DDBJ databases">
        <title>De novo assembly and annotation of 12 fungi associated with fruit tree decline syndrome in Ontario, Canada.</title>
        <authorList>
            <person name="Sulman M."/>
            <person name="Ellouze W."/>
            <person name="Ilyukhin E."/>
        </authorList>
    </citation>
    <scope>NUCLEOTIDE SEQUENCE [LARGE SCALE GENOMIC DNA]</scope>
    <source>
        <strain evidence="7 8">FDS-637</strain>
    </source>
</reference>
<dbReference type="GeneID" id="92007243"/>
<evidence type="ECO:0000256" key="4">
    <source>
        <dbReference type="ARBA" id="ARBA00022840"/>
    </source>
</evidence>
<feature type="compositionally biased region" description="Acidic residues" evidence="5">
    <location>
        <begin position="2202"/>
        <end position="2212"/>
    </location>
</feature>
<keyword evidence="3" id="KW-0347">Helicase</keyword>
<dbReference type="Pfam" id="PF17866">
    <property type="entry name" value="AAA_lid_6"/>
    <property type="match status" value="1"/>
</dbReference>
<feature type="compositionally biased region" description="Basic and acidic residues" evidence="5">
    <location>
        <begin position="2258"/>
        <end position="2270"/>
    </location>
</feature>
<feature type="domain" description="AAA+ ATPase" evidence="6">
    <location>
        <begin position="480"/>
        <end position="788"/>
    </location>
</feature>
<feature type="compositionally biased region" description="Basic and acidic residues" evidence="5">
    <location>
        <begin position="2295"/>
        <end position="2338"/>
    </location>
</feature>
<dbReference type="CDD" id="cd17936">
    <property type="entry name" value="EEXXEc_NFX1"/>
    <property type="match status" value="1"/>
</dbReference>
<dbReference type="Pfam" id="PF13086">
    <property type="entry name" value="AAA_11"/>
    <property type="match status" value="1"/>
</dbReference>
<feature type="domain" description="AAA+ ATPase" evidence="6">
    <location>
        <begin position="1609"/>
        <end position="1756"/>
    </location>
</feature>
<keyword evidence="3" id="KW-0378">Hydrolase</keyword>
<gene>
    <name evidence="7" type="ORF">SLS55_003158</name>
</gene>
<dbReference type="InterPro" id="IPR041677">
    <property type="entry name" value="DNA2/NAM7_AAA_11"/>
</dbReference>
<dbReference type="PANTHER" id="PTHR43392:SF2">
    <property type="entry name" value="AAA-TYPE ATPASE FAMILY PROTEIN _ ANKYRIN REPEAT FAMILY PROTEIN"/>
    <property type="match status" value="1"/>
</dbReference>
<feature type="domain" description="AAA+ ATPase" evidence="6">
    <location>
        <begin position="1885"/>
        <end position="2023"/>
    </location>
</feature>
<dbReference type="InterPro" id="IPR000641">
    <property type="entry name" value="CbxX/CfxQ"/>
</dbReference>
<dbReference type="RefSeq" id="XP_066634757.1">
    <property type="nucleotide sequence ID" value="XM_066774638.1"/>
</dbReference>
<evidence type="ECO:0000313" key="7">
    <source>
        <dbReference type="EMBL" id="KAL0261728.1"/>
    </source>
</evidence>
<dbReference type="SUPFAM" id="SSF52540">
    <property type="entry name" value="P-loop containing nucleoside triphosphate hydrolases"/>
    <property type="match status" value="4"/>
</dbReference>
<dbReference type="SMART" id="SM00382">
    <property type="entry name" value="AAA"/>
    <property type="match status" value="4"/>
</dbReference>
<dbReference type="Proteomes" id="UP001430584">
    <property type="component" value="Unassembled WGS sequence"/>
</dbReference>
<keyword evidence="2" id="KW-0547">Nucleotide-binding</keyword>
<dbReference type="CDD" id="cd06008">
    <property type="entry name" value="NF-X1-zinc-finger"/>
    <property type="match status" value="1"/>
</dbReference>
<evidence type="ECO:0000256" key="2">
    <source>
        <dbReference type="ARBA" id="ARBA00022741"/>
    </source>
</evidence>
<dbReference type="Pfam" id="PF00004">
    <property type="entry name" value="AAA"/>
    <property type="match status" value="3"/>
</dbReference>
<dbReference type="InterPro" id="IPR050773">
    <property type="entry name" value="CbxX/CfxQ_RuBisCO_ESX"/>
</dbReference>
<dbReference type="CDD" id="cd00009">
    <property type="entry name" value="AAA"/>
    <property type="match status" value="1"/>
</dbReference>
<dbReference type="InterPro" id="IPR047187">
    <property type="entry name" value="SF1_C_Upf1"/>
</dbReference>
<dbReference type="InterPro" id="IPR041627">
    <property type="entry name" value="AAA_lid_6"/>
</dbReference>
<accession>A0ABR3CM75</accession>
<feature type="region of interest" description="Disordered" evidence="5">
    <location>
        <begin position="2131"/>
        <end position="2338"/>
    </location>
</feature>
<feature type="domain" description="AAA+ ATPase" evidence="6">
    <location>
        <begin position="1331"/>
        <end position="1467"/>
    </location>
</feature>
<evidence type="ECO:0000256" key="5">
    <source>
        <dbReference type="SAM" id="MobiDB-lite"/>
    </source>
</evidence>
<evidence type="ECO:0000256" key="1">
    <source>
        <dbReference type="ARBA" id="ARBA00010378"/>
    </source>
</evidence>
<evidence type="ECO:0000313" key="8">
    <source>
        <dbReference type="Proteomes" id="UP001430584"/>
    </source>
</evidence>
<dbReference type="InterPro" id="IPR041679">
    <property type="entry name" value="DNA2/NAM7-like_C"/>
</dbReference>
<protein>
    <recommendedName>
        <fullName evidence="6">AAA+ ATPase domain-containing protein</fullName>
    </recommendedName>
</protein>
<dbReference type="PRINTS" id="PR00819">
    <property type="entry name" value="CBXCFQXSUPER"/>
</dbReference>
<comment type="similarity">
    <text evidence="1">Belongs to the CbxX/CfxQ family.</text>
</comment>
<comment type="caution">
    <text evidence="7">The sequence shown here is derived from an EMBL/GenBank/DDBJ whole genome shotgun (WGS) entry which is preliminary data.</text>
</comment>
<proteinExistence type="inferred from homology"/>
<dbReference type="Gene3D" id="1.10.8.60">
    <property type="match status" value="2"/>
</dbReference>
<evidence type="ECO:0000256" key="3">
    <source>
        <dbReference type="ARBA" id="ARBA00022806"/>
    </source>
</evidence>
<dbReference type="EMBL" id="JAJVCZ030000003">
    <property type="protein sequence ID" value="KAL0261728.1"/>
    <property type="molecule type" value="Genomic_DNA"/>
</dbReference>
<feature type="compositionally biased region" description="Low complexity" evidence="5">
    <location>
        <begin position="1244"/>
        <end position="1254"/>
    </location>
</feature>
<name>A0ABR3CM75_9PEZI</name>
<dbReference type="InterPro" id="IPR003959">
    <property type="entry name" value="ATPase_AAA_core"/>
</dbReference>
<feature type="region of interest" description="Disordered" evidence="5">
    <location>
        <begin position="1214"/>
        <end position="1280"/>
    </location>
</feature>
<organism evidence="7 8">
    <name type="scientific">Diplodia seriata</name>
    <dbReference type="NCBI Taxonomy" id="420778"/>
    <lineage>
        <taxon>Eukaryota</taxon>
        <taxon>Fungi</taxon>
        <taxon>Dikarya</taxon>
        <taxon>Ascomycota</taxon>
        <taxon>Pezizomycotina</taxon>
        <taxon>Dothideomycetes</taxon>
        <taxon>Dothideomycetes incertae sedis</taxon>
        <taxon>Botryosphaeriales</taxon>
        <taxon>Botryosphaeriaceae</taxon>
        <taxon>Diplodia</taxon>
    </lineage>
</organism>
<feature type="compositionally biased region" description="Pro residues" evidence="5">
    <location>
        <begin position="1232"/>
        <end position="1243"/>
    </location>
</feature>
<dbReference type="InterPro" id="IPR027417">
    <property type="entry name" value="P-loop_NTPase"/>
</dbReference>
<keyword evidence="4" id="KW-0067">ATP-binding</keyword>
<keyword evidence="8" id="KW-1185">Reference proteome</keyword>
<dbReference type="Pfam" id="PF13087">
    <property type="entry name" value="AAA_12"/>
    <property type="match status" value="1"/>
</dbReference>
<dbReference type="Gene3D" id="3.40.50.300">
    <property type="entry name" value="P-loop containing nucleotide triphosphate hydrolases"/>
    <property type="match status" value="6"/>
</dbReference>
<dbReference type="CDD" id="cd18808">
    <property type="entry name" value="SF1_C_Upf1"/>
    <property type="match status" value="1"/>
</dbReference>
<feature type="compositionally biased region" description="Basic and acidic residues" evidence="5">
    <location>
        <begin position="2222"/>
        <end position="2231"/>
    </location>
</feature>
<evidence type="ECO:0000259" key="6">
    <source>
        <dbReference type="SMART" id="SM00382"/>
    </source>
</evidence>
<dbReference type="PANTHER" id="PTHR43392">
    <property type="entry name" value="AAA-TYPE ATPASE FAMILY PROTEIN / ANKYRIN REPEAT FAMILY PROTEIN"/>
    <property type="match status" value="1"/>
</dbReference>
<dbReference type="InterPro" id="IPR003593">
    <property type="entry name" value="AAA+_ATPase"/>
</dbReference>
<sequence>MALPPGPDQARASRLAAFYTAVVKGKRSIATDRDSVLFLEAICNDPESTSCVERLIASNTATDALRTSLRFNISTTFLNGHLECFLRYLRDPTLKHLCNGEFLRRLLILVIDPPSLWYSIVEAHNQKRLSLESQHSFAWLLLELLSWNENAPSNLQAVVQDIVDRGTFVDSENHDVRALGHRIKHVMHAKSGSLPVSVAGPGGRHDNDFADFRQIAIYPTEDEIMSKDTTFYRHAYTVANASADQRLAVHLDNQFRLLREDMLAELRDDLKLSQTNKKRRSNARLQGLALSGFYCGFRKNRTAFSITVTCKSGLERLSNRTTAERQALLKDDRKFLKHQSVGCLMDSGRVIAFATLDRNEKLLAAEPPLVTLRIPEIRALGRVLRTLKLSKNVEFLVVDTAMFAYQPILDCLQQKLELPLADELLFLKEQQPVQPSSICPDDIVQAVQDGAGKHLDEALDLPHSVDLDPSQAESLLAGLKQTVSLIQGPPGTGKSFVGALIAKAFHDHTSQKILVICHTNHALDQFLEDLLDIGIPDRSMIRLGAKSSSRTEHLSISNQKTGHHRNQATWAVIDKLEIELQSYESSLQRLLGTYMQFSVRASEIFEYLEFSEDDCSFFDAFQLPTQNDGFEYVGEDGHPVRDTYLYDRWCKGEDAGIFQTMISPTSLDVWSLDSNRRREKINEWTQILLEEKISGITNLVKRFDESQRQLHNTLNEQNAELLRQKRIIACTTTAAAKYFQQLQSASPDIILVEEAGEILESHVITAMTPHTKQLVLIGDHQQLRLKVNNYALTVEQGDGYDLNRSLFERLILAGFPHTTLMQQHRMCPEISTLVRNLTYPDLLDAPTTQNRPALRGLQNRVIFFDHQELEVSERSIADRRDQGSGVSKMNEFEADIVLRIVRYLAQQGYGTSDQVVLTPYLGQLSLLRKRLGKENDPVLNELDSFDLIKAGLLAPTGAGHKGRTIRLSTIDNYQGEEKDIVIASLTRANKSGDIGFMSSPERLNVLLSRARNGLILIGNSNTFLSSRKGKKTWGPFFELLGKNGHMYDGLPVRCEQHPNKKMVLKQRGDFEELCPDGGCSDPCGTKLNCLIHECPSRCHQLADHSKMKCQQILTDACPQKHKLTWRCFAGRPSVCAICDAEARKKAEKLQRDAELDEVRQKKQRAYARELAELQDEIAHERRLRCENAEQEERDRVIRQHQKDLQNLQSRMAGLSLGSQNPPVSQFVKAPDTPSPSPPGPPSPTAANAGSTPTAQQANKYSHDGKGKGPWKQPDSPVKDEWEYQKKFEGASNDTLDDLMGMIGLENVKEEFLAIKDKIEVAIRQGIDMKDERFGTALLGNPGTGKTTVARLYAKFLSSFGALPGHHFVETSGSRLANDGVSGCKQHIDDILNAGGGALFIDEAYQLASGNSRTGKQVLDFLLAEVENLTGKVVFILAGYNKQMESFFAHNPGIPSRFPREIQFRDYKDEELLDILNYNLDKRYQGKMRVELGCRGLYARIVARRIGRGRDHEGFGNARAVENNIARIVQRQAKRLRKERKAGGLPDDFLLTQADLLGPEPQDVLKDNASWDKLQQMIGLGSVKSAIQALFDVMQYNYTRELDEEPLIDLSLNKVFLGNPGTGKTTVAKLYGQILADMGFLSTGEMVVKSPADFIGQYIGQSEAKTKGILAATLGKVLVIDEAYSLYDHSAKGGNTNSFKNSVIDTIVAEVQSVPGDNRCVLLLGYKERMEEMFQEVNPGLTRRFPLDSAFNFEDFSNAELEAIFDLKLKQLGFKATKEAKAVALDMLCRSRNRLHFGNAGEIDILFNKAKLSHQKRLGRGKHKIAAIFEAPDFDPDFDRGARAETNVDVLFEGVIGCDEIVAQLKGYQRVYANTKALGLDPSEQLPFAFLFRGPPGTGKTSTAKRMGKVYYDMGFLASAEVVECSATDLIGEYVGHTGPKTQRLFEKALGKVLFIDEAYRLGTGDRFAKEAVDEMVDCLTKDKFARKLVVVLAGYDADVNRLMLANPGLTSRFPETVTFRPLSAAECLDLLTSLLLGKNKKRNVLDAAGVLDPPAPAFRDRVVAAFDALAALTNWANARDVRTITNAVFGRAMRSTTTAGLQTKAPRVVVSEACVLAELDRMLKERTHRALHVGNGGGGASRLPTATAPPPPPEATDDDDAPNAPPVAAGASGGGAGAANGADDDGDGGGASEAPPSPPALETDDDASEPDPETTSQEADNGDGHHPRDAGVNDEVWEQLQRDERAAQAEEQACRSVAAEEKRLRRELDAAARTNGQDGSDGDGDVTTVVGDQAEGERRSNAVANDAKKQERERMRLQRIEGKQRREEEEERRQKEIERKKRELAEVERRRVRMEEDRRKEVKKKECLRRMGVCCMGYQWIKQKGGYRCAGGSHWVSDADLSRYMQ</sequence>